<name>A0A8H3EQG1_9LECA</name>
<keyword evidence="2" id="KW-1133">Transmembrane helix</keyword>
<comment type="caution">
    <text evidence="3">The sequence shown here is derived from an EMBL/GenBank/DDBJ whole genome shotgun (WGS) entry which is preliminary data.</text>
</comment>
<organism evidence="3 4">
    <name type="scientific">Alectoria fallacina</name>
    <dbReference type="NCBI Taxonomy" id="1903189"/>
    <lineage>
        <taxon>Eukaryota</taxon>
        <taxon>Fungi</taxon>
        <taxon>Dikarya</taxon>
        <taxon>Ascomycota</taxon>
        <taxon>Pezizomycotina</taxon>
        <taxon>Lecanoromycetes</taxon>
        <taxon>OSLEUM clade</taxon>
        <taxon>Lecanoromycetidae</taxon>
        <taxon>Lecanorales</taxon>
        <taxon>Lecanorineae</taxon>
        <taxon>Parmeliaceae</taxon>
        <taxon>Alectoria</taxon>
    </lineage>
</organism>
<protein>
    <submittedName>
        <fullName evidence="3">Uncharacterized protein</fullName>
    </submittedName>
</protein>
<keyword evidence="4" id="KW-1185">Reference proteome</keyword>
<sequence>MPVTARALSSTEVHTVTLPYARSSATYTTILRLEKATPTSQPNPHSGLSASSIGAIVGSILGFIALLLLIYYCCIPRDSGDGYSTSNSDYSDSPPPRKRPPPKPIGKLPENIIRKPDGDYIQTRKPRPQHRAPMNQLRSQTRSKGPGRRETMEIVDESD</sequence>
<accession>A0A8H3EQG1</accession>
<dbReference type="AlphaFoldDB" id="A0A8H3EQG1"/>
<keyword evidence="2" id="KW-0812">Transmembrane</keyword>
<evidence type="ECO:0000256" key="2">
    <source>
        <dbReference type="SAM" id="Phobius"/>
    </source>
</evidence>
<feature type="transmembrane region" description="Helical" evidence="2">
    <location>
        <begin position="53"/>
        <end position="74"/>
    </location>
</feature>
<feature type="region of interest" description="Disordered" evidence="1">
    <location>
        <begin position="82"/>
        <end position="159"/>
    </location>
</feature>
<dbReference type="Proteomes" id="UP000664203">
    <property type="component" value="Unassembled WGS sequence"/>
</dbReference>
<keyword evidence="2" id="KW-0472">Membrane</keyword>
<evidence type="ECO:0000256" key="1">
    <source>
        <dbReference type="SAM" id="MobiDB-lite"/>
    </source>
</evidence>
<evidence type="ECO:0000313" key="4">
    <source>
        <dbReference type="Proteomes" id="UP000664203"/>
    </source>
</evidence>
<reference evidence="3" key="1">
    <citation type="submission" date="2021-03" db="EMBL/GenBank/DDBJ databases">
        <authorList>
            <person name="Tagirdzhanova G."/>
        </authorList>
    </citation>
    <scope>NUCLEOTIDE SEQUENCE</scope>
</reference>
<feature type="compositionally biased region" description="Polar residues" evidence="1">
    <location>
        <begin position="82"/>
        <end position="91"/>
    </location>
</feature>
<proteinExistence type="predicted"/>
<gene>
    <name evidence="3" type="ORF">ALECFALPRED_003061</name>
</gene>
<dbReference type="EMBL" id="CAJPDR010000020">
    <property type="protein sequence ID" value="CAF9907086.1"/>
    <property type="molecule type" value="Genomic_DNA"/>
</dbReference>
<evidence type="ECO:0000313" key="3">
    <source>
        <dbReference type="EMBL" id="CAF9907086.1"/>
    </source>
</evidence>